<evidence type="ECO:0000256" key="1">
    <source>
        <dbReference type="SAM" id="Coils"/>
    </source>
</evidence>
<evidence type="ECO:0000313" key="2">
    <source>
        <dbReference type="EMBL" id="MFD1303058.1"/>
    </source>
</evidence>
<accession>A0ABW3X491</accession>
<name>A0ABW3X491_9HYPH</name>
<gene>
    <name evidence="2" type="ORF">ACFQ4G_15900</name>
</gene>
<comment type="caution">
    <text evidence="2">The sequence shown here is derived from an EMBL/GenBank/DDBJ whole genome shotgun (WGS) entry which is preliminary data.</text>
</comment>
<dbReference type="SUPFAM" id="SSF48452">
    <property type="entry name" value="TPR-like"/>
    <property type="match status" value="1"/>
</dbReference>
<keyword evidence="3" id="KW-1185">Reference proteome</keyword>
<dbReference type="InterPro" id="IPR011990">
    <property type="entry name" value="TPR-like_helical_dom_sf"/>
</dbReference>
<dbReference type="Proteomes" id="UP001597176">
    <property type="component" value="Unassembled WGS sequence"/>
</dbReference>
<evidence type="ECO:0008006" key="4">
    <source>
        <dbReference type="Google" id="ProtNLM"/>
    </source>
</evidence>
<feature type="coiled-coil region" evidence="1">
    <location>
        <begin position="322"/>
        <end position="389"/>
    </location>
</feature>
<keyword evidence="1" id="KW-0175">Coiled coil</keyword>
<reference evidence="3" key="1">
    <citation type="journal article" date="2019" name="Int. J. Syst. Evol. Microbiol.">
        <title>The Global Catalogue of Microorganisms (GCM) 10K type strain sequencing project: providing services to taxonomists for standard genome sequencing and annotation.</title>
        <authorList>
            <consortium name="The Broad Institute Genomics Platform"/>
            <consortium name="The Broad Institute Genome Sequencing Center for Infectious Disease"/>
            <person name="Wu L."/>
            <person name="Ma J."/>
        </authorList>
    </citation>
    <scope>NUCLEOTIDE SEQUENCE [LARGE SCALE GENOMIC DNA]</scope>
    <source>
        <strain evidence="3">CCUG 56108</strain>
    </source>
</reference>
<dbReference type="EMBL" id="JBHTND010000022">
    <property type="protein sequence ID" value="MFD1303058.1"/>
    <property type="molecule type" value="Genomic_DNA"/>
</dbReference>
<sequence length="505" mass="54371">MDWLAKLLDLGLGGLPSAASALCPAHLKQRALERLGDHNPFKTISANHDLTRATRLAWIEAAQEIMKAARAAVGEREWRAEADAVARFHGLVEDALLDARALALDRRKDPGASPIDRHVQAVMDGVPELVSPGRHEGLGRAVTGGFVEALAALSGWPEPEIPTVYGRIALSGLMTKGDGPARAFGELVFAAFAEIIKSPKKYPEAREAFYIAMEKVARDIGQATLDAVQGQDAKLDAVIAGLDGLEVLRAGALRYLDLLPRIAEDAAAARRAAEGVSAQFETIQRQLHALAIEKGVPEAPLQAVLRRLGETDVPASEIPARLDKAAEEILRLRDDLLRLTNDRPEFAAIRERALALIDDGRLDEARSALREGREAARALREEIGRSEARFLSDEARIDRLQLSHAAACDKLTEAARLDPGDVWIAIDLGDLWILRGSLDRAQTSFHGALRAAKSGGDERDLSVSHSRIGDVLRAQGDLSGALASFTAGLSIAEGLSRSDPGNAEW</sequence>
<dbReference type="Gene3D" id="1.25.40.10">
    <property type="entry name" value="Tetratricopeptide repeat domain"/>
    <property type="match status" value="1"/>
</dbReference>
<evidence type="ECO:0000313" key="3">
    <source>
        <dbReference type="Proteomes" id="UP001597176"/>
    </source>
</evidence>
<organism evidence="2 3">
    <name type="scientific">Methylobacterium marchantiae</name>
    <dbReference type="NCBI Taxonomy" id="600331"/>
    <lineage>
        <taxon>Bacteria</taxon>
        <taxon>Pseudomonadati</taxon>
        <taxon>Pseudomonadota</taxon>
        <taxon>Alphaproteobacteria</taxon>
        <taxon>Hyphomicrobiales</taxon>
        <taxon>Methylobacteriaceae</taxon>
        <taxon>Methylobacterium</taxon>
    </lineage>
</organism>
<proteinExistence type="predicted"/>
<feature type="non-terminal residue" evidence="2">
    <location>
        <position position="505"/>
    </location>
</feature>
<protein>
    <recommendedName>
        <fullName evidence="4">Tetratricopeptide repeat protein</fullName>
    </recommendedName>
</protein>